<dbReference type="AlphaFoldDB" id="A0A7S2DGS5"/>
<proteinExistence type="predicted"/>
<feature type="region of interest" description="Disordered" evidence="1">
    <location>
        <begin position="1"/>
        <end position="34"/>
    </location>
</feature>
<keyword evidence="2" id="KW-0812">Transmembrane</keyword>
<feature type="transmembrane region" description="Helical" evidence="2">
    <location>
        <begin position="142"/>
        <end position="165"/>
    </location>
</feature>
<dbReference type="EMBL" id="HBGS01042335">
    <property type="protein sequence ID" value="CAD9452703.1"/>
    <property type="molecule type" value="Transcribed_RNA"/>
</dbReference>
<feature type="compositionally biased region" description="Basic and acidic residues" evidence="1">
    <location>
        <begin position="85"/>
        <end position="100"/>
    </location>
</feature>
<sequence length="172" mass="18685">MDCSLGVSIKDDEKSDEGQSPIPLPPKPDEAVTTPVEITLKDGAKISFSVELRMESAESIAEQSSAKELQIAELMKQREKLKKESLQLQKEKEQKAKEAEQSQSAALQRRKPGAGLSGKQAPKPKPSSASSAISTLIRRSKFVGMAVWSLRNIFIFAGVTIALHLKGDELAV</sequence>
<feature type="region of interest" description="Disordered" evidence="1">
    <location>
        <begin position="85"/>
        <end position="132"/>
    </location>
</feature>
<protein>
    <submittedName>
        <fullName evidence="3">Uncharacterized protein</fullName>
    </submittedName>
</protein>
<name>A0A7S2DGS5_9STRA</name>
<accession>A0A7S2DGS5</accession>
<evidence type="ECO:0000256" key="1">
    <source>
        <dbReference type="SAM" id="MobiDB-lite"/>
    </source>
</evidence>
<gene>
    <name evidence="3" type="ORF">DSPE1174_LOCUS21810</name>
</gene>
<keyword evidence="2" id="KW-0472">Membrane</keyword>
<evidence type="ECO:0000256" key="2">
    <source>
        <dbReference type="SAM" id="Phobius"/>
    </source>
</evidence>
<organism evidence="3">
    <name type="scientific">Octactis speculum</name>
    <dbReference type="NCBI Taxonomy" id="3111310"/>
    <lineage>
        <taxon>Eukaryota</taxon>
        <taxon>Sar</taxon>
        <taxon>Stramenopiles</taxon>
        <taxon>Ochrophyta</taxon>
        <taxon>Dictyochophyceae</taxon>
        <taxon>Dictyochales</taxon>
        <taxon>Dictyochaceae</taxon>
        <taxon>Octactis</taxon>
    </lineage>
</organism>
<feature type="compositionally biased region" description="Low complexity" evidence="1">
    <location>
        <begin position="117"/>
        <end position="132"/>
    </location>
</feature>
<evidence type="ECO:0000313" key="3">
    <source>
        <dbReference type="EMBL" id="CAD9452703.1"/>
    </source>
</evidence>
<reference evidence="3" key="1">
    <citation type="submission" date="2021-01" db="EMBL/GenBank/DDBJ databases">
        <authorList>
            <person name="Corre E."/>
            <person name="Pelletier E."/>
            <person name="Niang G."/>
            <person name="Scheremetjew M."/>
            <person name="Finn R."/>
            <person name="Kale V."/>
            <person name="Holt S."/>
            <person name="Cochrane G."/>
            <person name="Meng A."/>
            <person name="Brown T."/>
            <person name="Cohen L."/>
        </authorList>
    </citation>
    <scope>NUCLEOTIDE SEQUENCE</scope>
    <source>
        <strain evidence="3">CCMP1381</strain>
    </source>
</reference>
<keyword evidence="2" id="KW-1133">Transmembrane helix</keyword>